<organism evidence="2 3">
    <name type="scientific">Gregarina niphandrodes</name>
    <name type="common">Septate eugregarine</name>
    <dbReference type="NCBI Taxonomy" id="110365"/>
    <lineage>
        <taxon>Eukaryota</taxon>
        <taxon>Sar</taxon>
        <taxon>Alveolata</taxon>
        <taxon>Apicomplexa</taxon>
        <taxon>Conoidasida</taxon>
        <taxon>Gregarinasina</taxon>
        <taxon>Eugregarinorida</taxon>
        <taxon>Gregarinidae</taxon>
        <taxon>Gregarina</taxon>
    </lineage>
</organism>
<dbReference type="EMBL" id="AFNH02001396">
    <property type="protein sequence ID" value="EZG43162.1"/>
    <property type="molecule type" value="Genomic_DNA"/>
</dbReference>
<sequence>MPSKNMIQPKMRRRHWIVGCLLQHAGADTTRLARFCVKELEYNPRSCTKYPLLQCLAPQVRVSSSKKDTLERLSILEAILAKLPVVSAKEYAQLTQDQLNDDMRQTATAGALTLEPLIQDEWGAALTECETDFTGGTGPECETDFTGGMGPELFNETVSSRQIQQEHPPHLAKRKGIEGGSGSSLDGAGQSVLGAWGQSVVDAPTVEVPMVEGGDLLMAGGVSHSACVVRCDKTAGQPSKAPTIQQLERLVNQDQGTVVDDRFMDTFAEAVWKEYGPLLVPPMDHLMAELDHYLCAQ</sequence>
<proteinExistence type="predicted"/>
<protein>
    <submittedName>
        <fullName evidence="2">Uncharacterized protein</fullName>
    </submittedName>
</protein>
<comment type="caution">
    <text evidence="2">The sequence shown here is derived from an EMBL/GenBank/DDBJ whole genome shotgun (WGS) entry which is preliminary data.</text>
</comment>
<dbReference type="AlphaFoldDB" id="A0A023AX41"/>
<keyword evidence="3" id="KW-1185">Reference proteome</keyword>
<dbReference type="RefSeq" id="XP_011133584.1">
    <property type="nucleotide sequence ID" value="XM_011135282.1"/>
</dbReference>
<evidence type="ECO:0000313" key="3">
    <source>
        <dbReference type="Proteomes" id="UP000019763"/>
    </source>
</evidence>
<gene>
    <name evidence="2" type="ORF">GNI_184390</name>
</gene>
<dbReference type="Proteomes" id="UP000019763">
    <property type="component" value="Unassembled WGS sequence"/>
</dbReference>
<evidence type="ECO:0000256" key="1">
    <source>
        <dbReference type="SAM" id="MobiDB-lite"/>
    </source>
</evidence>
<dbReference type="GeneID" id="22916156"/>
<evidence type="ECO:0000313" key="2">
    <source>
        <dbReference type="EMBL" id="EZG43162.1"/>
    </source>
</evidence>
<accession>A0A023AX41</accession>
<dbReference type="VEuPathDB" id="CryptoDB:GNI_184390"/>
<reference evidence="2" key="1">
    <citation type="submission" date="2013-12" db="EMBL/GenBank/DDBJ databases">
        <authorList>
            <person name="Omoto C.K."/>
            <person name="Sibley D."/>
            <person name="Venepally P."/>
            <person name="Hadjithomas M."/>
            <person name="Karamycheva S."/>
            <person name="Brunk B."/>
            <person name="Roos D."/>
            <person name="Caler E."/>
            <person name="Lorenzi H."/>
        </authorList>
    </citation>
    <scope>NUCLEOTIDE SEQUENCE</scope>
</reference>
<name>A0A023AX41_GRENI</name>
<feature type="region of interest" description="Disordered" evidence="1">
    <location>
        <begin position="163"/>
        <end position="189"/>
    </location>
</feature>